<protein>
    <recommendedName>
        <fullName evidence="3">Lipoprotein</fullName>
    </recommendedName>
</protein>
<dbReference type="KEGG" id="sbj:CF168_18155"/>
<dbReference type="Proteomes" id="UP000198367">
    <property type="component" value="Chromosome"/>
</dbReference>
<reference evidence="1 2" key="1">
    <citation type="submission" date="2017-07" db="EMBL/GenBank/DDBJ databases">
        <title>Phenotypical and genomic characterization of a clinical isolate of Shewanella bicestrii sp. nov. producing an extended-spectrum beta-lactamase and a new oxacillinase variant.</title>
        <authorList>
            <person name="Jousset A.B."/>
            <person name="Bonnin R.A."/>
            <person name="Girlich D."/>
            <person name="Dabos L."/>
            <person name="Potron A."/>
            <person name="Dortet L."/>
            <person name="Glaser P."/>
            <person name="Naas T."/>
        </authorList>
    </citation>
    <scope>NUCLEOTIDE SEQUENCE [LARGE SCALE GENOMIC DNA]</scope>
    <source>
        <strain evidence="1 2">JAB-1</strain>
    </source>
</reference>
<dbReference type="EMBL" id="CP022358">
    <property type="protein sequence ID" value="ASK71343.1"/>
    <property type="molecule type" value="Genomic_DNA"/>
</dbReference>
<dbReference type="AlphaFoldDB" id="A0A220UUI5"/>
<name>A0A220UUI5_9GAMM</name>
<sequence length="139" mass="15309">MATVSRCDRQAQWNEIMIIRKSYLLVCILLLAGCSGATFRTNVGSVALNNAIAGTVEVYTMAELSRHKYVGLGEVSATYCKSEIDPTVKVDIDDLKKDLKLQVQKLGGNAIIFYECGKGIYPACQQYLECNGEGFEIEN</sequence>
<accession>A0A220UUI5</accession>
<evidence type="ECO:0008006" key="3">
    <source>
        <dbReference type="Google" id="ProtNLM"/>
    </source>
</evidence>
<evidence type="ECO:0000313" key="2">
    <source>
        <dbReference type="Proteomes" id="UP000198367"/>
    </source>
</evidence>
<evidence type="ECO:0000313" key="1">
    <source>
        <dbReference type="EMBL" id="ASK71343.1"/>
    </source>
</evidence>
<proteinExistence type="predicted"/>
<dbReference type="Gene3D" id="3.30.110.70">
    <property type="entry name" value="Hypothetical protein apc22750. Chain B"/>
    <property type="match status" value="1"/>
</dbReference>
<keyword evidence="2" id="KW-1185">Reference proteome</keyword>
<dbReference type="PROSITE" id="PS51257">
    <property type="entry name" value="PROKAR_LIPOPROTEIN"/>
    <property type="match status" value="1"/>
</dbReference>
<organism evidence="1 2">
    <name type="scientific">Shewanella bicestrii</name>
    <dbReference type="NCBI Taxonomy" id="2018305"/>
    <lineage>
        <taxon>Bacteria</taxon>
        <taxon>Pseudomonadati</taxon>
        <taxon>Pseudomonadota</taxon>
        <taxon>Gammaproteobacteria</taxon>
        <taxon>Alteromonadales</taxon>
        <taxon>Shewanellaceae</taxon>
        <taxon>Shewanella</taxon>
    </lineage>
</organism>
<gene>
    <name evidence="1" type="ORF">CF168_18155</name>
</gene>